<reference evidence="3" key="1">
    <citation type="submission" date="2010-05" db="EMBL/GenBank/DDBJ databases">
        <title>The Genome Sequence of Magnaporthe poae strain ATCC 64411.</title>
        <authorList>
            <consortium name="The Broad Institute Genome Sequencing Platform"/>
            <consortium name="Broad Institute Genome Sequencing Center for Infectious Disease"/>
            <person name="Ma L.-J."/>
            <person name="Dead R."/>
            <person name="Young S."/>
            <person name="Zeng Q."/>
            <person name="Koehrsen M."/>
            <person name="Alvarado L."/>
            <person name="Berlin A."/>
            <person name="Chapman S.B."/>
            <person name="Chen Z."/>
            <person name="Freedman E."/>
            <person name="Gellesch M."/>
            <person name="Goldberg J."/>
            <person name="Griggs A."/>
            <person name="Gujja S."/>
            <person name="Heilman E.R."/>
            <person name="Heiman D."/>
            <person name="Hepburn T."/>
            <person name="Howarth C."/>
            <person name="Jen D."/>
            <person name="Larson L."/>
            <person name="Mehta T."/>
            <person name="Neiman D."/>
            <person name="Pearson M."/>
            <person name="Roberts A."/>
            <person name="Saif S."/>
            <person name="Shea T."/>
            <person name="Shenoy N."/>
            <person name="Sisk P."/>
            <person name="Stolte C."/>
            <person name="Sykes S."/>
            <person name="Walk T."/>
            <person name="White J."/>
            <person name="Yandava C."/>
            <person name="Haas B."/>
            <person name="Nusbaum C."/>
            <person name="Birren B."/>
        </authorList>
    </citation>
    <scope>NUCLEOTIDE SEQUENCE</scope>
    <source>
        <strain evidence="3">ATCC 64411</strain>
    </source>
</reference>
<keyword evidence="5" id="KW-1185">Reference proteome</keyword>
<evidence type="ECO:0000256" key="1">
    <source>
        <dbReference type="SAM" id="MobiDB-lite"/>
    </source>
</evidence>
<reference evidence="5" key="2">
    <citation type="submission" date="2010-05" db="EMBL/GenBank/DDBJ databases">
        <title>The genome sequence of Magnaporthe poae strain ATCC 64411.</title>
        <authorList>
            <person name="Ma L.-J."/>
            <person name="Dead R."/>
            <person name="Young S."/>
            <person name="Zeng Q."/>
            <person name="Koehrsen M."/>
            <person name="Alvarado L."/>
            <person name="Berlin A."/>
            <person name="Chapman S.B."/>
            <person name="Chen Z."/>
            <person name="Freedman E."/>
            <person name="Gellesch M."/>
            <person name="Goldberg J."/>
            <person name="Griggs A."/>
            <person name="Gujja S."/>
            <person name="Heilman E.R."/>
            <person name="Heiman D."/>
            <person name="Hepburn T."/>
            <person name="Howarth C."/>
            <person name="Jen D."/>
            <person name="Larson L."/>
            <person name="Mehta T."/>
            <person name="Neiman D."/>
            <person name="Pearson M."/>
            <person name="Roberts A."/>
            <person name="Saif S."/>
            <person name="Shea T."/>
            <person name="Shenoy N."/>
            <person name="Sisk P."/>
            <person name="Stolte C."/>
            <person name="Sykes S."/>
            <person name="Walk T."/>
            <person name="White J."/>
            <person name="Yandava C."/>
            <person name="Haas B."/>
            <person name="Nusbaum C."/>
            <person name="Birren B."/>
        </authorList>
    </citation>
    <scope>NUCLEOTIDE SEQUENCE [LARGE SCALE GENOMIC DNA]</scope>
    <source>
        <strain evidence="5">ATCC 64411 / 73-15</strain>
    </source>
</reference>
<dbReference type="EMBL" id="ADBL01000746">
    <property type="status" value="NOT_ANNOTATED_CDS"/>
    <property type="molecule type" value="Genomic_DNA"/>
</dbReference>
<reference evidence="4" key="4">
    <citation type="journal article" date="2015" name="G3 (Bethesda)">
        <title>Genome sequences of three phytopathogenic species of the Magnaporthaceae family of fungi.</title>
        <authorList>
            <person name="Okagaki L.H."/>
            <person name="Nunes C.C."/>
            <person name="Sailsbery J."/>
            <person name="Clay B."/>
            <person name="Brown D."/>
            <person name="John T."/>
            <person name="Oh Y."/>
            <person name="Young N."/>
            <person name="Fitzgerald M."/>
            <person name="Haas B.J."/>
            <person name="Zeng Q."/>
            <person name="Young S."/>
            <person name="Adiconis X."/>
            <person name="Fan L."/>
            <person name="Levin J.Z."/>
            <person name="Mitchell T.K."/>
            <person name="Okubara P.A."/>
            <person name="Farman M.L."/>
            <person name="Kohn L.M."/>
            <person name="Birren B."/>
            <person name="Ma L.-J."/>
            <person name="Dean R.A."/>
        </authorList>
    </citation>
    <scope>NUCLEOTIDE SEQUENCE</scope>
    <source>
        <strain evidence="4">ATCC 64411 / 73-15</strain>
    </source>
</reference>
<keyword evidence="2" id="KW-1133">Transmembrane helix</keyword>
<feature type="transmembrane region" description="Helical" evidence="2">
    <location>
        <begin position="184"/>
        <end position="208"/>
    </location>
</feature>
<dbReference type="eggNOG" id="ENOG502SQ4J">
    <property type="taxonomic scope" value="Eukaryota"/>
</dbReference>
<feature type="compositionally biased region" description="Basic residues" evidence="1">
    <location>
        <begin position="14"/>
        <end position="24"/>
    </location>
</feature>
<dbReference type="EMBL" id="GL876967">
    <property type="protein sequence ID" value="KLU84021.1"/>
    <property type="molecule type" value="Genomic_DNA"/>
</dbReference>
<accession>A0A0C4DT19</accession>
<feature type="region of interest" description="Disordered" evidence="1">
    <location>
        <begin position="1"/>
        <end position="28"/>
    </location>
</feature>
<protein>
    <submittedName>
        <fullName evidence="3 4">Uncharacterized protein</fullName>
    </submittedName>
</protein>
<dbReference type="Proteomes" id="UP000011715">
    <property type="component" value="Unassembled WGS sequence"/>
</dbReference>
<evidence type="ECO:0000313" key="3">
    <source>
        <dbReference type="EMBL" id="KLU84021.1"/>
    </source>
</evidence>
<evidence type="ECO:0000313" key="5">
    <source>
        <dbReference type="Proteomes" id="UP000011715"/>
    </source>
</evidence>
<keyword evidence="2" id="KW-0812">Transmembrane</keyword>
<sequence>MASRIQQWGGGGLPRRHTWNKTKSHGPNAVLAAGTRAKDIYFTLTRHAEDRFQTFFPGWSGLLTDILKNNCTAAVQNYQNEPIQGLWSVVDCVLGVFSESRKVEATAAALTLGLTPTILQVLSASSAETSLLFLRRPVLALLIAASSIAPSNAKDSFYANPDRAMELPVALSTRPWLLARNTRAGAVLVSAAEYSLAGLAAGNVAFLAYQLGHWNFLVTTNSVWDPMLMTYAALLTHLIGVVALLLRFKAASTVKSDSSKRRFRLARWLCREGVPAAYGADGEALVLSPRPASILSLAASWVDSIAPTLQVLFSTISLSGSLFMNQVNARECIFRYFLSAVAARLILSYELAGMREACQRQKSQADEAKH</sequence>
<evidence type="ECO:0000256" key="2">
    <source>
        <dbReference type="SAM" id="Phobius"/>
    </source>
</evidence>
<dbReference type="AlphaFoldDB" id="A0A0C4DT19"/>
<reference evidence="3" key="3">
    <citation type="submission" date="2011-03" db="EMBL/GenBank/DDBJ databases">
        <title>Annotation of Magnaporthe poae ATCC 64411.</title>
        <authorList>
            <person name="Ma L.-J."/>
            <person name="Dead R."/>
            <person name="Young S.K."/>
            <person name="Zeng Q."/>
            <person name="Gargeya S."/>
            <person name="Fitzgerald M."/>
            <person name="Haas B."/>
            <person name="Abouelleil A."/>
            <person name="Alvarado L."/>
            <person name="Arachchi H.M."/>
            <person name="Berlin A."/>
            <person name="Brown A."/>
            <person name="Chapman S.B."/>
            <person name="Chen Z."/>
            <person name="Dunbar C."/>
            <person name="Freedman E."/>
            <person name="Gearin G."/>
            <person name="Gellesch M."/>
            <person name="Goldberg J."/>
            <person name="Griggs A."/>
            <person name="Gujja S."/>
            <person name="Heiman D."/>
            <person name="Howarth C."/>
            <person name="Larson L."/>
            <person name="Lui A."/>
            <person name="MacDonald P.J.P."/>
            <person name="Mehta T."/>
            <person name="Montmayeur A."/>
            <person name="Murphy C."/>
            <person name="Neiman D."/>
            <person name="Pearson M."/>
            <person name="Priest M."/>
            <person name="Roberts A."/>
            <person name="Saif S."/>
            <person name="Shea T."/>
            <person name="Shenoy N."/>
            <person name="Sisk P."/>
            <person name="Stolte C."/>
            <person name="Sykes S."/>
            <person name="Yandava C."/>
            <person name="Wortman J."/>
            <person name="Nusbaum C."/>
            <person name="Birren B."/>
        </authorList>
    </citation>
    <scope>NUCLEOTIDE SEQUENCE</scope>
    <source>
        <strain evidence="3">ATCC 64411</strain>
    </source>
</reference>
<gene>
    <name evidence="3" type="ORF">MAPG_03068</name>
</gene>
<name>A0A0C4DT19_MAGP6</name>
<dbReference type="VEuPathDB" id="FungiDB:MAPG_03068"/>
<feature type="transmembrane region" description="Helical" evidence="2">
    <location>
        <begin position="228"/>
        <end position="246"/>
    </location>
</feature>
<dbReference type="EnsemblFungi" id="MAPG_03068T0">
    <property type="protein sequence ID" value="MAPG_03068T0"/>
    <property type="gene ID" value="MAPG_03068"/>
</dbReference>
<keyword evidence="2" id="KW-0472">Membrane</keyword>
<dbReference type="OMA" id="CPKEFEA"/>
<proteinExistence type="predicted"/>
<dbReference type="OrthoDB" id="3009728at2759"/>
<evidence type="ECO:0000313" key="4">
    <source>
        <dbReference type="EnsemblFungi" id="MAPG_03068T0"/>
    </source>
</evidence>
<reference evidence="4" key="5">
    <citation type="submission" date="2015-06" db="UniProtKB">
        <authorList>
            <consortium name="EnsemblFungi"/>
        </authorList>
    </citation>
    <scope>IDENTIFICATION</scope>
    <source>
        <strain evidence="4">ATCC 64411</strain>
    </source>
</reference>
<organism evidence="4 5">
    <name type="scientific">Magnaporthiopsis poae (strain ATCC 64411 / 73-15)</name>
    <name type="common">Kentucky bluegrass fungus</name>
    <name type="synonym">Magnaporthe poae</name>
    <dbReference type="NCBI Taxonomy" id="644358"/>
    <lineage>
        <taxon>Eukaryota</taxon>
        <taxon>Fungi</taxon>
        <taxon>Dikarya</taxon>
        <taxon>Ascomycota</taxon>
        <taxon>Pezizomycotina</taxon>
        <taxon>Sordariomycetes</taxon>
        <taxon>Sordariomycetidae</taxon>
        <taxon>Magnaporthales</taxon>
        <taxon>Magnaporthaceae</taxon>
        <taxon>Magnaporthiopsis</taxon>
    </lineage>
</organism>